<dbReference type="AlphaFoldDB" id="A0AAF0WW85"/>
<dbReference type="PANTHER" id="PTHR34964:SF1">
    <property type="entry name" value="MEMBRANE LIPOPROTEIN"/>
    <property type="match status" value="1"/>
</dbReference>
<feature type="compositionally biased region" description="Basic and acidic residues" evidence="1">
    <location>
        <begin position="99"/>
        <end position="119"/>
    </location>
</feature>
<reference evidence="3" key="1">
    <citation type="journal article" date="2016" name="Nat. Genet.">
        <title>A high-quality carrot genome assembly provides new insights into carotenoid accumulation and asterid genome evolution.</title>
        <authorList>
            <person name="Iorizzo M."/>
            <person name="Ellison S."/>
            <person name="Senalik D."/>
            <person name="Zeng P."/>
            <person name="Satapoomin P."/>
            <person name="Huang J."/>
            <person name="Bowman M."/>
            <person name="Iovene M."/>
            <person name="Sanseverino W."/>
            <person name="Cavagnaro P."/>
            <person name="Yildiz M."/>
            <person name="Macko-Podgorni A."/>
            <person name="Moranska E."/>
            <person name="Grzebelus E."/>
            <person name="Grzebelus D."/>
            <person name="Ashrafi H."/>
            <person name="Zheng Z."/>
            <person name="Cheng S."/>
            <person name="Spooner D."/>
            <person name="Van Deynze A."/>
            <person name="Simon P."/>
        </authorList>
    </citation>
    <scope>NUCLEOTIDE SEQUENCE</scope>
    <source>
        <tissue evidence="3">Leaf</tissue>
    </source>
</reference>
<organism evidence="3 4">
    <name type="scientific">Daucus carota subsp. sativus</name>
    <name type="common">Carrot</name>
    <dbReference type="NCBI Taxonomy" id="79200"/>
    <lineage>
        <taxon>Eukaryota</taxon>
        <taxon>Viridiplantae</taxon>
        <taxon>Streptophyta</taxon>
        <taxon>Embryophyta</taxon>
        <taxon>Tracheophyta</taxon>
        <taxon>Spermatophyta</taxon>
        <taxon>Magnoliopsida</taxon>
        <taxon>eudicotyledons</taxon>
        <taxon>Gunneridae</taxon>
        <taxon>Pentapetalae</taxon>
        <taxon>asterids</taxon>
        <taxon>campanulids</taxon>
        <taxon>Apiales</taxon>
        <taxon>Apiaceae</taxon>
        <taxon>Apioideae</taxon>
        <taxon>Scandiceae</taxon>
        <taxon>Daucinae</taxon>
        <taxon>Daucus</taxon>
        <taxon>Daucus sect. Daucus</taxon>
    </lineage>
</organism>
<dbReference type="EMBL" id="CP093346">
    <property type="protein sequence ID" value="WOG95628.1"/>
    <property type="molecule type" value="Genomic_DNA"/>
</dbReference>
<keyword evidence="2" id="KW-0472">Membrane</keyword>
<dbReference type="PANTHER" id="PTHR34964">
    <property type="entry name" value="MEMBRANE LIPOPROTEIN-RELATED"/>
    <property type="match status" value="1"/>
</dbReference>
<evidence type="ECO:0000256" key="1">
    <source>
        <dbReference type="SAM" id="MobiDB-lite"/>
    </source>
</evidence>
<accession>A0AAF0WW85</accession>
<keyword evidence="2" id="KW-1133">Transmembrane helix</keyword>
<name>A0AAF0WW85_DAUCS</name>
<feature type="region of interest" description="Disordered" evidence="1">
    <location>
        <begin position="79"/>
        <end position="119"/>
    </location>
</feature>
<proteinExistence type="predicted"/>
<evidence type="ECO:0000313" key="4">
    <source>
        <dbReference type="Proteomes" id="UP000077755"/>
    </source>
</evidence>
<gene>
    <name evidence="3" type="ORF">DCAR_0414954</name>
</gene>
<keyword evidence="2" id="KW-0812">Transmembrane</keyword>
<evidence type="ECO:0000256" key="2">
    <source>
        <dbReference type="SAM" id="Phobius"/>
    </source>
</evidence>
<dbReference type="Proteomes" id="UP000077755">
    <property type="component" value="Chromosome 4"/>
</dbReference>
<feature type="transmembrane region" description="Helical" evidence="2">
    <location>
        <begin position="12"/>
        <end position="35"/>
    </location>
</feature>
<feature type="transmembrane region" description="Helical" evidence="2">
    <location>
        <begin position="41"/>
        <end position="65"/>
    </location>
</feature>
<protein>
    <submittedName>
        <fullName evidence="3">Uncharacterized protein</fullName>
    </submittedName>
</protein>
<reference evidence="3" key="2">
    <citation type="submission" date="2022-03" db="EMBL/GenBank/DDBJ databases">
        <title>Draft title - Genomic analysis of global carrot germplasm unveils the trajectory of domestication and the origin of high carotenoid orange carrot.</title>
        <authorList>
            <person name="Iorizzo M."/>
            <person name="Ellison S."/>
            <person name="Senalik D."/>
            <person name="Macko-Podgorni A."/>
            <person name="Grzebelus D."/>
            <person name="Bostan H."/>
            <person name="Rolling W."/>
            <person name="Curaba J."/>
            <person name="Simon P."/>
        </authorList>
    </citation>
    <scope>NUCLEOTIDE SEQUENCE</scope>
    <source>
        <tissue evidence="3">Leaf</tissue>
    </source>
</reference>
<sequence length="119" mass="13476">MEGERQRDFRVPLISALFCLFVIAGGVFLIIYVYVPDQSKSWYPVVALLLIGSPWIFWLLAYTYAFMKACIRARQDNHAVSSNQPRNIGDDQNAGQNDQTREEGSVASKESEEPLKFTA</sequence>
<keyword evidence="4" id="KW-1185">Reference proteome</keyword>
<evidence type="ECO:0000313" key="3">
    <source>
        <dbReference type="EMBL" id="WOG95628.1"/>
    </source>
</evidence>